<protein>
    <submittedName>
        <fullName evidence="2">Uncharacterized protein</fullName>
    </submittedName>
</protein>
<feature type="transmembrane region" description="Helical" evidence="1">
    <location>
        <begin position="39"/>
        <end position="55"/>
    </location>
</feature>
<name>A0A545SXB0_9GAMM</name>
<organism evidence="2 3">
    <name type="scientific">Exilibacterium tricleocarpae</name>
    <dbReference type="NCBI Taxonomy" id="2591008"/>
    <lineage>
        <taxon>Bacteria</taxon>
        <taxon>Pseudomonadati</taxon>
        <taxon>Pseudomonadota</taxon>
        <taxon>Gammaproteobacteria</taxon>
        <taxon>Cellvibrionales</taxon>
        <taxon>Cellvibrionaceae</taxon>
        <taxon>Exilibacterium</taxon>
    </lineage>
</organism>
<dbReference type="RefSeq" id="WP_142929238.1">
    <property type="nucleotide sequence ID" value="NZ_ML660105.1"/>
</dbReference>
<dbReference type="EMBL" id="VHSG01000027">
    <property type="protein sequence ID" value="TQV69601.1"/>
    <property type="molecule type" value="Genomic_DNA"/>
</dbReference>
<dbReference type="AlphaFoldDB" id="A0A545SXB0"/>
<keyword evidence="3" id="KW-1185">Reference proteome</keyword>
<comment type="caution">
    <text evidence="2">The sequence shown here is derived from an EMBL/GenBank/DDBJ whole genome shotgun (WGS) entry which is preliminary data.</text>
</comment>
<reference evidence="2 3" key="1">
    <citation type="submission" date="2019-06" db="EMBL/GenBank/DDBJ databases">
        <title>Whole genome sequence for Cellvibrionaceae sp. R142.</title>
        <authorList>
            <person name="Wang G."/>
        </authorList>
    </citation>
    <scope>NUCLEOTIDE SEQUENCE [LARGE SCALE GENOMIC DNA]</scope>
    <source>
        <strain evidence="2 3">R142</strain>
    </source>
</reference>
<evidence type="ECO:0000313" key="3">
    <source>
        <dbReference type="Proteomes" id="UP000319732"/>
    </source>
</evidence>
<evidence type="ECO:0000256" key="1">
    <source>
        <dbReference type="SAM" id="Phobius"/>
    </source>
</evidence>
<evidence type="ECO:0000313" key="2">
    <source>
        <dbReference type="EMBL" id="TQV69601.1"/>
    </source>
</evidence>
<gene>
    <name evidence="2" type="ORF">FKG94_22665</name>
</gene>
<proteinExistence type="predicted"/>
<accession>A0A545SXB0</accession>
<keyword evidence="1" id="KW-1133">Transmembrane helix</keyword>
<sequence length="120" mass="13092">MNILAAIAVVFVFLVLYVNIKVSQDIARSKVSTKNERTLSYLLVWLIPLLGYSLFPKRFCQTYIPNLMAPASLVVAVVQMVGAPEATVVKHITSAGNNAPAGLDLHSAASLLQYGRCCRR</sequence>
<keyword evidence="1" id="KW-0472">Membrane</keyword>
<keyword evidence="1" id="KW-0812">Transmembrane</keyword>
<dbReference type="Proteomes" id="UP000319732">
    <property type="component" value="Unassembled WGS sequence"/>
</dbReference>